<gene>
    <name evidence="2" type="ORF">GJU41_03350</name>
</gene>
<keyword evidence="1" id="KW-0472">Membrane</keyword>
<feature type="transmembrane region" description="Helical" evidence="1">
    <location>
        <begin position="34"/>
        <end position="53"/>
    </location>
</feature>
<accession>A0A6I2M4F5</accession>
<dbReference type="Proteomes" id="UP000441585">
    <property type="component" value="Unassembled WGS sequence"/>
</dbReference>
<feature type="transmembrane region" description="Helical" evidence="1">
    <location>
        <begin position="152"/>
        <end position="172"/>
    </location>
</feature>
<dbReference type="AlphaFoldDB" id="A0A6I2M4F5"/>
<dbReference type="EMBL" id="WKKF01000001">
    <property type="protein sequence ID" value="MRX52995.1"/>
    <property type="molecule type" value="Genomic_DNA"/>
</dbReference>
<keyword evidence="1" id="KW-1133">Transmembrane helix</keyword>
<evidence type="ECO:0000256" key="1">
    <source>
        <dbReference type="SAM" id="Phobius"/>
    </source>
</evidence>
<protein>
    <recommendedName>
        <fullName evidence="4">2TM domain-containing protein</fullName>
    </recommendedName>
</protein>
<keyword evidence="1" id="KW-0812">Transmembrane</keyword>
<feature type="transmembrane region" description="Helical" evidence="1">
    <location>
        <begin position="122"/>
        <end position="140"/>
    </location>
</feature>
<proteinExistence type="predicted"/>
<evidence type="ECO:0000313" key="3">
    <source>
        <dbReference type="Proteomes" id="UP000441585"/>
    </source>
</evidence>
<feature type="transmembrane region" description="Helical" evidence="1">
    <location>
        <begin position="6"/>
        <end position="27"/>
    </location>
</feature>
<evidence type="ECO:0000313" key="2">
    <source>
        <dbReference type="EMBL" id="MRX52995.1"/>
    </source>
</evidence>
<keyword evidence="3" id="KW-1185">Reference proteome</keyword>
<sequence>MIGWLIIGCEIGFWVFVLAGLVARYILKKKKLGVFLLICTPVVDLVLLAATVLDLKNGATATMVHGIAAIYIGISIAFGHGMIKWADQHFAYRFASGEKPPKKIKYGTEHARREREGWFRHLLAWIIGASFLGAIILYINNGQQTEQLLKTLQLWTLVLGIDFLISFSYTIFPKKAHHEGRGM</sequence>
<evidence type="ECO:0008006" key="4">
    <source>
        <dbReference type="Google" id="ProtNLM"/>
    </source>
</evidence>
<dbReference type="RefSeq" id="WP_170292704.1">
    <property type="nucleotide sequence ID" value="NZ_CAJGAA010000001.1"/>
</dbReference>
<reference evidence="2 3" key="1">
    <citation type="submission" date="2019-11" db="EMBL/GenBank/DDBJ databases">
        <title>Bacillus idriensis genome.</title>
        <authorList>
            <person name="Konopka E.N."/>
            <person name="Newman J.D."/>
        </authorList>
    </citation>
    <scope>NUCLEOTIDE SEQUENCE [LARGE SCALE GENOMIC DNA]</scope>
    <source>
        <strain evidence="2 3">DSM 19097</strain>
    </source>
</reference>
<comment type="caution">
    <text evidence="2">The sequence shown here is derived from an EMBL/GenBank/DDBJ whole genome shotgun (WGS) entry which is preliminary data.</text>
</comment>
<feature type="transmembrane region" description="Helical" evidence="1">
    <location>
        <begin position="59"/>
        <end position="83"/>
    </location>
</feature>
<name>A0A6I2M4F5_9BACI</name>
<organism evidence="2 3">
    <name type="scientific">Metabacillus idriensis</name>
    <dbReference type="NCBI Taxonomy" id="324768"/>
    <lineage>
        <taxon>Bacteria</taxon>
        <taxon>Bacillati</taxon>
        <taxon>Bacillota</taxon>
        <taxon>Bacilli</taxon>
        <taxon>Bacillales</taxon>
        <taxon>Bacillaceae</taxon>
        <taxon>Metabacillus</taxon>
    </lineage>
</organism>